<name>A0A9P0G4N6_BEMTA</name>
<feature type="region of interest" description="Disordered" evidence="1">
    <location>
        <begin position="199"/>
        <end position="222"/>
    </location>
</feature>
<dbReference type="EMBL" id="OU963863">
    <property type="protein sequence ID" value="CAH0767310.1"/>
    <property type="molecule type" value="Genomic_DNA"/>
</dbReference>
<feature type="region of interest" description="Disordered" evidence="1">
    <location>
        <begin position="141"/>
        <end position="160"/>
    </location>
</feature>
<sequence>MISVVSKQTDTSNVKWSAVQIARFLRLLKKYQILWRLTDKDRKSKRNRDAAFHSLIVEARQHVGPKDLDMLTMKSKMKNLKTVYTRERGKVLSAEAVGEKYVPGLRWYSVADSFLRYCNKDGDVKLESVNLLEIIEDEPHIGSTSDTESDCEVAASNDRQPLLDEKSTSLSFDIDQSGNVNVSSEKHNAVRKAILSFNHDCPSSEDPPNPKSVKRKHDSSASEDFRTLRNNYNSEDKYYAFGMYVAAELRQLNDDAQLKLAKHYINSILFDASMSALIPP</sequence>
<evidence type="ECO:0000256" key="1">
    <source>
        <dbReference type="SAM" id="MobiDB-lite"/>
    </source>
</evidence>
<dbReference type="PANTHER" id="PTHR21505">
    <property type="entry name" value="MADF DOMAIN-CONTAINING PROTEIN-RELATED"/>
    <property type="match status" value="1"/>
</dbReference>
<gene>
    <name evidence="3" type="ORF">BEMITA_LOCUS4673</name>
</gene>
<dbReference type="Proteomes" id="UP001152759">
    <property type="component" value="Chromosome 2"/>
</dbReference>
<evidence type="ECO:0000259" key="2">
    <source>
        <dbReference type="Pfam" id="PF10545"/>
    </source>
</evidence>
<dbReference type="AlphaFoldDB" id="A0A9P0G4N6"/>
<evidence type="ECO:0000313" key="4">
    <source>
        <dbReference type="Proteomes" id="UP001152759"/>
    </source>
</evidence>
<dbReference type="PANTHER" id="PTHR21505:SF12">
    <property type="entry name" value="MADF DOMAIN-CONTAINING PROTEIN-RELATED"/>
    <property type="match status" value="1"/>
</dbReference>
<dbReference type="KEGG" id="btab:109030174"/>
<reference evidence="3" key="1">
    <citation type="submission" date="2021-12" db="EMBL/GenBank/DDBJ databases">
        <authorList>
            <person name="King R."/>
        </authorList>
    </citation>
    <scope>NUCLEOTIDE SEQUENCE</scope>
</reference>
<dbReference type="Pfam" id="PF10545">
    <property type="entry name" value="MADF_DNA_bdg"/>
    <property type="match status" value="1"/>
</dbReference>
<keyword evidence="4" id="KW-1185">Reference proteome</keyword>
<organism evidence="3 4">
    <name type="scientific">Bemisia tabaci</name>
    <name type="common">Sweetpotato whitefly</name>
    <name type="synonym">Aleurodes tabaci</name>
    <dbReference type="NCBI Taxonomy" id="7038"/>
    <lineage>
        <taxon>Eukaryota</taxon>
        <taxon>Metazoa</taxon>
        <taxon>Ecdysozoa</taxon>
        <taxon>Arthropoda</taxon>
        <taxon>Hexapoda</taxon>
        <taxon>Insecta</taxon>
        <taxon>Pterygota</taxon>
        <taxon>Neoptera</taxon>
        <taxon>Paraneoptera</taxon>
        <taxon>Hemiptera</taxon>
        <taxon>Sternorrhyncha</taxon>
        <taxon>Aleyrodoidea</taxon>
        <taxon>Aleyrodidae</taxon>
        <taxon>Aleyrodinae</taxon>
        <taxon>Bemisia</taxon>
    </lineage>
</organism>
<feature type="domain" description="MADF" evidence="2">
    <location>
        <begin position="24"/>
        <end position="95"/>
    </location>
</feature>
<evidence type="ECO:0000313" key="3">
    <source>
        <dbReference type="EMBL" id="CAH0767310.1"/>
    </source>
</evidence>
<proteinExistence type="predicted"/>
<dbReference type="InterPro" id="IPR006578">
    <property type="entry name" value="MADF-dom"/>
</dbReference>
<protein>
    <recommendedName>
        <fullName evidence="2">MADF domain-containing protein</fullName>
    </recommendedName>
</protein>
<accession>A0A9P0G4N6</accession>